<protein>
    <recommendedName>
        <fullName evidence="1">Transposase DDE domain-containing protein</fullName>
    </recommendedName>
</protein>
<evidence type="ECO:0000313" key="3">
    <source>
        <dbReference type="Proteomes" id="UP000289555"/>
    </source>
</evidence>
<evidence type="ECO:0000259" key="1">
    <source>
        <dbReference type="Pfam" id="PF13701"/>
    </source>
</evidence>
<gene>
    <name evidence="2" type="ORF">HORIV_70280</name>
</gene>
<dbReference type="EMBL" id="AP019416">
    <property type="protein sequence ID" value="BBI54607.1"/>
    <property type="molecule type" value="Genomic_DNA"/>
</dbReference>
<dbReference type="Proteomes" id="UP000289555">
    <property type="component" value="Chromosome"/>
</dbReference>
<name>A0ABM7GV32_9GAMM</name>
<proteinExistence type="predicted"/>
<keyword evidence="3" id="KW-1185">Reference proteome</keyword>
<accession>A0ABM7GV32</accession>
<organism evidence="2 3">
    <name type="scientific">Vreelandella olivaria</name>
    <dbReference type="NCBI Taxonomy" id="390919"/>
    <lineage>
        <taxon>Bacteria</taxon>
        <taxon>Pseudomonadati</taxon>
        <taxon>Pseudomonadota</taxon>
        <taxon>Gammaproteobacteria</taxon>
        <taxon>Oceanospirillales</taxon>
        <taxon>Halomonadaceae</taxon>
        <taxon>Vreelandella</taxon>
    </lineage>
</organism>
<dbReference type="InterPro" id="IPR025668">
    <property type="entry name" value="Tnp_DDE_dom"/>
</dbReference>
<sequence length="119" mass="13484">MVLEKLAFLPLSRRQIEADSSGSHITSDAGLLLLREVDKQHRLTRRLASVLHDSRAPEQVRHKLNTMVRQRVFGVDKLFVPGCTKLIAFLNIGCALWISVSNAMDILFNNHEGVNKPRR</sequence>
<dbReference type="Pfam" id="PF13701">
    <property type="entry name" value="DDE_Tnp_1_4"/>
    <property type="match status" value="1"/>
</dbReference>
<feature type="domain" description="Transposase DDE" evidence="1">
    <location>
        <begin position="10"/>
        <end position="75"/>
    </location>
</feature>
<reference evidence="3" key="1">
    <citation type="journal article" date="2019" name="Microbiol. Resour. Announc.">
        <title>Complete Genome Sequence of Halomonas olivaria, a Moderately Halophilic Bacterium Isolated from Olive Processing Effluents, Obtained by Nanopore Sequencing.</title>
        <authorList>
            <person name="Nagata S."/>
            <person name="Ii K.M."/>
            <person name="Tsukimi T."/>
            <person name="Miura M.C."/>
            <person name="Galipon J."/>
            <person name="Arakawa K."/>
        </authorList>
    </citation>
    <scope>NUCLEOTIDE SEQUENCE [LARGE SCALE GENOMIC DNA]</scope>
    <source>
        <strain evidence="3">TYRC17</strain>
    </source>
</reference>
<evidence type="ECO:0000313" key="2">
    <source>
        <dbReference type="EMBL" id="BBI54607.1"/>
    </source>
</evidence>